<protein>
    <submittedName>
        <fullName evidence="1">Uncharacterized protein</fullName>
    </submittedName>
</protein>
<keyword evidence="2" id="KW-1185">Reference proteome</keyword>
<evidence type="ECO:0000313" key="1">
    <source>
        <dbReference type="EMBL" id="MDG0791915.1"/>
    </source>
</evidence>
<accession>A0A9X4QNU0</accession>
<gene>
    <name evidence="1" type="ORF">OMP38_14440</name>
</gene>
<evidence type="ECO:0000313" key="2">
    <source>
        <dbReference type="Proteomes" id="UP001153387"/>
    </source>
</evidence>
<name>A0A9X4QNU0_9BACL</name>
<comment type="caution">
    <text evidence="1">The sequence shown here is derived from an EMBL/GenBank/DDBJ whole genome shotgun (WGS) entry which is preliminary data.</text>
</comment>
<proteinExistence type="predicted"/>
<dbReference type="RefSeq" id="WP_277565754.1">
    <property type="nucleotide sequence ID" value="NZ_JAPDHZ010000003.1"/>
</dbReference>
<reference evidence="1 2" key="1">
    <citation type="submission" date="2022-10" db="EMBL/GenBank/DDBJ databases">
        <title>Comparative genomic analysis of Cohnella hashimotonis sp. nov., isolated from the International Space Station.</title>
        <authorList>
            <person name="Simpson A."/>
            <person name="Venkateswaran K."/>
        </authorList>
    </citation>
    <scope>NUCLEOTIDE SEQUENCE [LARGE SCALE GENOMIC DNA]</scope>
    <source>
        <strain evidence="1 2">DSM 18997</strain>
    </source>
</reference>
<organism evidence="1 2">
    <name type="scientific">Cohnella ginsengisoli</name>
    <dbReference type="NCBI Taxonomy" id="425004"/>
    <lineage>
        <taxon>Bacteria</taxon>
        <taxon>Bacillati</taxon>
        <taxon>Bacillota</taxon>
        <taxon>Bacilli</taxon>
        <taxon>Bacillales</taxon>
        <taxon>Paenibacillaceae</taxon>
        <taxon>Cohnella</taxon>
    </lineage>
</organism>
<dbReference type="EMBL" id="JAPDHZ010000003">
    <property type="protein sequence ID" value="MDG0791915.1"/>
    <property type="molecule type" value="Genomic_DNA"/>
</dbReference>
<dbReference type="AlphaFoldDB" id="A0A9X4QNU0"/>
<sequence>MDGYNIYIRLGANGIIQQGFTSAFEESQNGDILIQEGGPRHFSQVWPELLTNDRGQYRYKWQDGQRVERSQAELDAEWNARPPAPPTLEDQIKQMQQVINDLIFGGM</sequence>
<dbReference type="Proteomes" id="UP001153387">
    <property type="component" value="Unassembled WGS sequence"/>
</dbReference>